<dbReference type="PANTHER" id="PTHR43081">
    <property type="entry name" value="ADENYLATE CYCLASE, TERMINAL-DIFFERENTIATION SPECIFIC-RELATED"/>
    <property type="match status" value="1"/>
</dbReference>
<reference evidence="3" key="1">
    <citation type="submission" date="2015-09" db="EMBL/GenBank/DDBJ databases">
        <authorList>
            <person name="Rodrigo-Torres L."/>
            <person name="Arahal D.R."/>
        </authorList>
    </citation>
    <scope>NUCLEOTIDE SEQUENCE [LARGE SCALE GENOMIC DNA]</scope>
    <source>
        <strain evidence="3">CECT 5091</strain>
    </source>
</reference>
<gene>
    <name evidence="2" type="ORF">RUE5091_04094</name>
</gene>
<dbReference type="EMBL" id="CYUD01000017">
    <property type="protein sequence ID" value="CUK17270.1"/>
    <property type="molecule type" value="Genomic_DNA"/>
</dbReference>
<dbReference type="Gene3D" id="3.40.50.1820">
    <property type="entry name" value="alpha/beta hydrolase"/>
    <property type="match status" value="1"/>
</dbReference>
<dbReference type="Proteomes" id="UP000051260">
    <property type="component" value="Unassembled WGS sequence"/>
</dbReference>
<protein>
    <submittedName>
        <fullName evidence="2">3-oxoadipate enol-lactonase</fullName>
    </submittedName>
</protein>
<dbReference type="CDD" id="cd07302">
    <property type="entry name" value="CHD"/>
    <property type="match status" value="1"/>
</dbReference>
<dbReference type="Gene3D" id="3.30.70.1230">
    <property type="entry name" value="Nucleotide cyclase"/>
    <property type="match status" value="1"/>
</dbReference>
<dbReference type="GO" id="GO:0004016">
    <property type="term" value="F:adenylate cyclase activity"/>
    <property type="evidence" value="ECO:0007669"/>
    <property type="project" value="UniProtKB-ARBA"/>
</dbReference>
<dbReference type="GO" id="GO:0009190">
    <property type="term" value="P:cyclic nucleotide biosynthetic process"/>
    <property type="evidence" value="ECO:0007669"/>
    <property type="project" value="InterPro"/>
</dbReference>
<evidence type="ECO:0000313" key="3">
    <source>
        <dbReference type="Proteomes" id="UP000051260"/>
    </source>
</evidence>
<dbReference type="PANTHER" id="PTHR43081:SF1">
    <property type="entry name" value="ADENYLATE CYCLASE, TERMINAL-DIFFERENTIATION SPECIFIC"/>
    <property type="match status" value="1"/>
</dbReference>
<dbReference type="RefSeq" id="WP_058283717.1">
    <property type="nucleotide sequence ID" value="NZ_CYUD01000017.1"/>
</dbReference>
<dbReference type="SUPFAM" id="SSF55073">
    <property type="entry name" value="Nucleotide cyclase"/>
    <property type="match status" value="1"/>
</dbReference>
<dbReference type="InterPro" id="IPR001054">
    <property type="entry name" value="A/G_cyclase"/>
</dbReference>
<name>A0A0P1IJP1_9RHOB</name>
<proteinExistence type="predicted"/>
<dbReference type="InterPro" id="IPR022742">
    <property type="entry name" value="Hydrolase_4"/>
</dbReference>
<dbReference type="STRING" id="1715692.RUE5091_04094"/>
<dbReference type="SUPFAM" id="SSF53474">
    <property type="entry name" value="alpha/beta-Hydrolases"/>
    <property type="match status" value="1"/>
</dbReference>
<dbReference type="GO" id="GO:0035556">
    <property type="term" value="P:intracellular signal transduction"/>
    <property type="evidence" value="ECO:0007669"/>
    <property type="project" value="InterPro"/>
</dbReference>
<dbReference type="InterPro" id="IPR029058">
    <property type="entry name" value="AB_hydrolase_fold"/>
</dbReference>
<dbReference type="SMART" id="SM00044">
    <property type="entry name" value="CYCc"/>
    <property type="match status" value="1"/>
</dbReference>
<dbReference type="InterPro" id="IPR050697">
    <property type="entry name" value="Adenylyl/Guanylyl_Cyclase_3/4"/>
</dbReference>
<dbReference type="AlphaFoldDB" id="A0A0P1IJP1"/>
<evidence type="ECO:0000313" key="2">
    <source>
        <dbReference type="EMBL" id="CUK17270.1"/>
    </source>
</evidence>
<accession>A0A0P1IJP1</accession>
<evidence type="ECO:0000259" key="1">
    <source>
        <dbReference type="PROSITE" id="PS50125"/>
    </source>
</evidence>
<organism evidence="2 3">
    <name type="scientific">Ruegeria denitrificans</name>
    <dbReference type="NCBI Taxonomy" id="1715692"/>
    <lineage>
        <taxon>Bacteria</taxon>
        <taxon>Pseudomonadati</taxon>
        <taxon>Pseudomonadota</taxon>
        <taxon>Alphaproteobacteria</taxon>
        <taxon>Rhodobacterales</taxon>
        <taxon>Roseobacteraceae</taxon>
        <taxon>Ruegeria</taxon>
    </lineage>
</organism>
<keyword evidence="3" id="KW-1185">Reference proteome</keyword>
<sequence>MTANVETLFTESDGLSIAYQVWGDGPRNLVLVPGMISHLEASMENPGYLQWMTALSSVGRLVTFDKRGNGMSDRIQGTPTLEERVMDIEAVMDVTEMTSATVIAFSEGASLASVYAAMRPERVERLALCGGYAQGRLTRGYLTPESLKIALKQFRENWGKLYKPHPFSAFGPSEDDAEAQEAWAHFQRMSATPITVANLFELAARIDIRELLPSISQPTLVIHREFEEPNGADCAQDFLRLMPSTEYKTIPGHEHVPWEGDVDSYAAAIVEFVTGETPATIQPKRTLATVLFSDLVASTSQQARIGDESWRDLLNRHDDICANQISRHGGHLVKFTGDGVLATFSSPTSALACAGSLREALSAIDLNARFGAHTGEIEIRGEDISGLGVVIAARVMGQAQEGQVLASDLTRQLMLGAPFEFQDHGEHELKGVPNSWRLHAVSPMN</sequence>
<dbReference type="InterPro" id="IPR029787">
    <property type="entry name" value="Nucleotide_cyclase"/>
</dbReference>
<feature type="domain" description="Guanylate cyclase" evidence="1">
    <location>
        <begin position="289"/>
        <end position="396"/>
    </location>
</feature>
<dbReference type="PROSITE" id="PS50125">
    <property type="entry name" value="GUANYLATE_CYCLASE_2"/>
    <property type="match status" value="1"/>
</dbReference>
<dbReference type="Pfam" id="PF12146">
    <property type="entry name" value="Hydrolase_4"/>
    <property type="match status" value="1"/>
</dbReference>